<evidence type="ECO:0000256" key="1">
    <source>
        <dbReference type="SAM" id="MobiDB-lite"/>
    </source>
</evidence>
<name>U6L488_EIMTE</name>
<evidence type="ECO:0000313" key="2">
    <source>
        <dbReference type="EMBL" id="CDJ45232.1"/>
    </source>
</evidence>
<dbReference type="RefSeq" id="XP_013235979.1">
    <property type="nucleotide sequence ID" value="XM_013380525.1"/>
</dbReference>
<dbReference type="GeneID" id="25255541"/>
<gene>
    <name evidence="2" type="ORF">ETH_00032375</name>
</gene>
<reference evidence="2" key="1">
    <citation type="submission" date="2013-10" db="EMBL/GenBank/DDBJ databases">
        <title>Genomic analysis of the causative agents of coccidiosis in chickens.</title>
        <authorList>
            <person name="Reid A.J."/>
            <person name="Blake D."/>
            <person name="Billington K."/>
            <person name="Browne H."/>
            <person name="Dunn M."/>
            <person name="Hung S."/>
            <person name="Kawahara F."/>
            <person name="Miranda-Saavedra D."/>
            <person name="Mourier T."/>
            <person name="Nagra H."/>
            <person name="Otto T.D."/>
            <person name="Rawlings N."/>
            <person name="Sanchez A."/>
            <person name="Sanders M."/>
            <person name="Subramaniam C."/>
            <person name="Tay Y."/>
            <person name="Dear P."/>
            <person name="Doerig C."/>
            <person name="Gruber A."/>
            <person name="Parkinson J."/>
            <person name="Shirley M."/>
            <person name="Wan K.L."/>
            <person name="Berriman M."/>
            <person name="Tomley F."/>
            <person name="Pain A."/>
        </authorList>
    </citation>
    <scope>NUCLEOTIDE SEQUENCE [LARGE SCALE GENOMIC DNA]</scope>
    <source>
        <strain evidence="2">Houghton</strain>
    </source>
</reference>
<dbReference type="VEuPathDB" id="ToxoDB:ETH_00032375"/>
<proteinExistence type="predicted"/>
<organism evidence="2 3">
    <name type="scientific">Eimeria tenella</name>
    <name type="common">Coccidian parasite</name>
    <dbReference type="NCBI Taxonomy" id="5802"/>
    <lineage>
        <taxon>Eukaryota</taxon>
        <taxon>Sar</taxon>
        <taxon>Alveolata</taxon>
        <taxon>Apicomplexa</taxon>
        <taxon>Conoidasida</taxon>
        <taxon>Coccidia</taxon>
        <taxon>Eucoccidiorida</taxon>
        <taxon>Eimeriorina</taxon>
        <taxon>Eimeriidae</taxon>
        <taxon>Eimeria</taxon>
    </lineage>
</organism>
<feature type="non-terminal residue" evidence="2">
    <location>
        <position position="54"/>
    </location>
</feature>
<dbReference type="Proteomes" id="UP000030747">
    <property type="component" value="Unassembled WGS sequence"/>
</dbReference>
<accession>U6L488</accession>
<keyword evidence="3" id="KW-1185">Reference proteome</keyword>
<protein>
    <submittedName>
        <fullName evidence="2">Uncharacterized protein</fullName>
    </submittedName>
</protein>
<evidence type="ECO:0000313" key="3">
    <source>
        <dbReference type="Proteomes" id="UP000030747"/>
    </source>
</evidence>
<dbReference type="EMBL" id="HG678091">
    <property type="protein sequence ID" value="CDJ45232.1"/>
    <property type="molecule type" value="Genomic_DNA"/>
</dbReference>
<feature type="region of interest" description="Disordered" evidence="1">
    <location>
        <begin position="32"/>
        <end position="54"/>
    </location>
</feature>
<dbReference type="AlphaFoldDB" id="U6L488"/>
<sequence length="54" mass="5693">MKSAGACPHNWGKCSVLCEPAAPRGARTEVWASREMMRGGPPEAGNRAGKSPHC</sequence>
<reference evidence="2" key="2">
    <citation type="submission" date="2013-10" db="EMBL/GenBank/DDBJ databases">
        <authorList>
            <person name="Aslett M."/>
        </authorList>
    </citation>
    <scope>NUCLEOTIDE SEQUENCE [LARGE SCALE GENOMIC DNA]</scope>
    <source>
        <strain evidence="2">Houghton</strain>
    </source>
</reference>